<dbReference type="Proteomes" id="UP000005365">
    <property type="component" value="Unassembled WGS sequence"/>
</dbReference>
<dbReference type="EMBL" id="ACKO02000017">
    <property type="protein sequence ID" value="EET43616.1"/>
    <property type="molecule type" value="Genomic_DNA"/>
</dbReference>
<keyword evidence="3" id="KW-1185">Reference proteome</keyword>
<reference evidence="2" key="1">
    <citation type="submission" date="2009-07" db="EMBL/GenBank/DDBJ databases">
        <authorList>
            <person name="Weinstock G."/>
            <person name="Sodergren E."/>
            <person name="Clifton S."/>
            <person name="Fulton L."/>
            <person name="Fulton B."/>
            <person name="Courtney L."/>
            <person name="Fronick C."/>
            <person name="Harrison M."/>
            <person name="Strong C."/>
            <person name="Farmer C."/>
            <person name="Delahaunty K."/>
            <person name="Markovic C."/>
            <person name="Hall O."/>
            <person name="Minx P."/>
            <person name="Tomlinson C."/>
            <person name="Mitreva M."/>
            <person name="Nelson J."/>
            <person name="Hou S."/>
            <person name="Wollam A."/>
            <person name="Pepin K.H."/>
            <person name="Johnson M."/>
            <person name="Bhonagiri V."/>
            <person name="Nash W.E."/>
            <person name="Warren W."/>
            <person name="Chinwalla A."/>
            <person name="Mardis E.R."/>
            <person name="Wilson R.K."/>
        </authorList>
    </citation>
    <scope>NUCLEOTIDE SEQUENCE [LARGE SCALE GENOMIC DNA]</scope>
    <source>
        <strain evidence="2">ATCC 29256</strain>
    </source>
</reference>
<proteinExistence type="predicted"/>
<protein>
    <submittedName>
        <fullName evidence="2">Uncharacterized protein</fullName>
    </submittedName>
</protein>
<gene>
    <name evidence="2" type="ORF">NEISICOT_02554</name>
</gene>
<dbReference type="AlphaFoldDB" id="C6M7P2"/>
<accession>C6M7P2</accession>
<evidence type="ECO:0000256" key="1">
    <source>
        <dbReference type="SAM" id="MobiDB-lite"/>
    </source>
</evidence>
<organism evidence="2 3">
    <name type="scientific">Neisseria sicca ATCC 29256</name>
    <dbReference type="NCBI Taxonomy" id="547045"/>
    <lineage>
        <taxon>Bacteria</taxon>
        <taxon>Pseudomonadati</taxon>
        <taxon>Pseudomonadota</taxon>
        <taxon>Betaproteobacteria</taxon>
        <taxon>Neisseriales</taxon>
        <taxon>Neisseriaceae</taxon>
        <taxon>Neisseria</taxon>
    </lineage>
</organism>
<evidence type="ECO:0000313" key="3">
    <source>
        <dbReference type="Proteomes" id="UP000005365"/>
    </source>
</evidence>
<sequence>MYAFFKTDRWQNEPKPTKQKKMSGLKIYRLPSDVFRRPLSD</sequence>
<feature type="region of interest" description="Disordered" evidence="1">
    <location>
        <begin position="1"/>
        <end position="23"/>
    </location>
</feature>
<name>C6M7P2_NEISI</name>
<evidence type="ECO:0000313" key="2">
    <source>
        <dbReference type="EMBL" id="EET43616.1"/>
    </source>
</evidence>
<comment type="caution">
    <text evidence="2">The sequence shown here is derived from an EMBL/GenBank/DDBJ whole genome shotgun (WGS) entry which is preliminary data.</text>
</comment>
<feature type="compositionally biased region" description="Basic and acidic residues" evidence="1">
    <location>
        <begin position="1"/>
        <end position="16"/>
    </location>
</feature>